<evidence type="ECO:0000313" key="1">
    <source>
        <dbReference type="EMBL" id="KAH9478277.1"/>
    </source>
</evidence>
<reference evidence="1" key="1">
    <citation type="submission" date="2021-10" db="EMBL/GenBank/DDBJ databases">
        <title>Psilocybe cubensis genome.</title>
        <authorList>
            <person name="Mckernan K.J."/>
            <person name="Crawford S."/>
            <person name="Trippe A."/>
            <person name="Kane L.T."/>
            <person name="Mclaughlin S."/>
        </authorList>
    </citation>
    <scope>NUCLEOTIDE SEQUENCE</scope>
    <source>
        <strain evidence="1">MGC-MH-2018</strain>
    </source>
</reference>
<protein>
    <submittedName>
        <fullName evidence="1">Uncharacterized protein</fullName>
    </submittedName>
</protein>
<evidence type="ECO:0000313" key="2">
    <source>
        <dbReference type="Proteomes" id="UP000664032"/>
    </source>
</evidence>
<gene>
    <name evidence="1" type="ORF">JR316_0008730</name>
</gene>
<keyword evidence="2" id="KW-1185">Reference proteome</keyword>
<accession>A0ACB8GS73</accession>
<comment type="caution">
    <text evidence="1">The sequence shown here is derived from an EMBL/GenBank/DDBJ whole genome shotgun (WGS) entry which is preliminary data.</text>
</comment>
<name>A0ACB8GS73_PSICU</name>
<dbReference type="EMBL" id="JAFIQS020000008">
    <property type="protein sequence ID" value="KAH9478277.1"/>
    <property type="molecule type" value="Genomic_DNA"/>
</dbReference>
<proteinExistence type="predicted"/>
<dbReference type="Proteomes" id="UP000664032">
    <property type="component" value="Unassembled WGS sequence"/>
</dbReference>
<organism evidence="1 2">
    <name type="scientific">Psilocybe cubensis</name>
    <name type="common">Psychedelic mushroom</name>
    <name type="synonym">Stropharia cubensis</name>
    <dbReference type="NCBI Taxonomy" id="181762"/>
    <lineage>
        <taxon>Eukaryota</taxon>
        <taxon>Fungi</taxon>
        <taxon>Dikarya</taxon>
        <taxon>Basidiomycota</taxon>
        <taxon>Agaricomycotina</taxon>
        <taxon>Agaricomycetes</taxon>
        <taxon>Agaricomycetidae</taxon>
        <taxon>Agaricales</taxon>
        <taxon>Agaricineae</taxon>
        <taxon>Strophariaceae</taxon>
        <taxon>Psilocybe</taxon>
    </lineage>
</organism>
<sequence>MRLLSELEDENLESVFPSGGHAVENLGLLSELEDGNNLESVFPSGGHAVERMHIAGLRYPKTWLSIIPCGTLIVRGMQGGNRPAARYVTRSEQL</sequence>